<gene>
    <name evidence="2" type="ORF">SAMN02745673_02461</name>
</gene>
<evidence type="ECO:0000313" key="3">
    <source>
        <dbReference type="Proteomes" id="UP000190637"/>
    </source>
</evidence>
<evidence type="ECO:0000313" key="2">
    <source>
        <dbReference type="EMBL" id="SKA10326.1"/>
    </source>
</evidence>
<sequence>MSIPPQDGPAHGNLPSSPEPGRREEAPSDRLPAPPAPPVVPIPGPPPEWTSVAVPGFRAPAEPQRNPVPFHGAAQDGGRPVPGARFVETRVRGDAVHVDGRPVRVVAGCRVAQEFMEGPPARRPTGGPEHRPEAAGDPGRTGYERTLRELHAVPLPRWRRLLARTPAARRRAGAVG</sequence>
<protein>
    <submittedName>
        <fullName evidence="2">Uncharacterized protein</fullName>
    </submittedName>
</protein>
<feature type="region of interest" description="Disordered" evidence="1">
    <location>
        <begin position="1"/>
        <end position="83"/>
    </location>
</feature>
<proteinExistence type="predicted"/>
<feature type="compositionally biased region" description="Pro residues" evidence="1">
    <location>
        <begin position="32"/>
        <end position="48"/>
    </location>
</feature>
<reference evidence="2 3" key="1">
    <citation type="submission" date="2017-02" db="EMBL/GenBank/DDBJ databases">
        <authorList>
            <person name="Peterson S.W."/>
        </authorList>
    </citation>
    <scope>NUCLEOTIDE SEQUENCE [LARGE SCALE GENOMIC DNA]</scope>
    <source>
        <strain evidence="2 3">DSM 45154</strain>
    </source>
</reference>
<evidence type="ECO:0000256" key="1">
    <source>
        <dbReference type="SAM" id="MobiDB-lite"/>
    </source>
</evidence>
<dbReference type="STRING" id="1122192.SAMN02745673_02461"/>
<accession>A0A1T4R357</accession>
<feature type="region of interest" description="Disordered" evidence="1">
    <location>
        <begin position="117"/>
        <end position="144"/>
    </location>
</feature>
<dbReference type="EMBL" id="FUWS01000006">
    <property type="protein sequence ID" value="SKA10326.1"/>
    <property type="molecule type" value="Genomic_DNA"/>
</dbReference>
<dbReference type="Proteomes" id="UP000190637">
    <property type="component" value="Unassembled WGS sequence"/>
</dbReference>
<dbReference type="AlphaFoldDB" id="A0A1T4R357"/>
<organism evidence="2 3">
    <name type="scientific">Marinactinospora thermotolerans DSM 45154</name>
    <dbReference type="NCBI Taxonomy" id="1122192"/>
    <lineage>
        <taxon>Bacteria</taxon>
        <taxon>Bacillati</taxon>
        <taxon>Actinomycetota</taxon>
        <taxon>Actinomycetes</taxon>
        <taxon>Streptosporangiales</taxon>
        <taxon>Nocardiopsidaceae</taxon>
        <taxon>Marinactinospora</taxon>
    </lineage>
</organism>
<name>A0A1T4R357_9ACTN</name>
<keyword evidence="3" id="KW-1185">Reference proteome</keyword>